<organism evidence="1 2">
    <name type="scientific">Vitis vinifera</name>
    <name type="common">Grape</name>
    <dbReference type="NCBI Taxonomy" id="29760"/>
    <lineage>
        <taxon>Eukaryota</taxon>
        <taxon>Viridiplantae</taxon>
        <taxon>Streptophyta</taxon>
        <taxon>Embryophyta</taxon>
        <taxon>Tracheophyta</taxon>
        <taxon>Spermatophyta</taxon>
        <taxon>Magnoliopsida</taxon>
        <taxon>eudicotyledons</taxon>
        <taxon>Gunneridae</taxon>
        <taxon>Pentapetalae</taxon>
        <taxon>rosids</taxon>
        <taxon>Vitales</taxon>
        <taxon>Vitaceae</taxon>
        <taxon>Viteae</taxon>
        <taxon>Vitis</taxon>
    </lineage>
</organism>
<name>A0A438C7R8_VITVI</name>
<gene>
    <name evidence="1" type="ORF">CK203_100127</name>
</gene>
<dbReference type="AlphaFoldDB" id="A0A438C7R8"/>
<comment type="caution">
    <text evidence="1">The sequence shown here is derived from an EMBL/GenBank/DDBJ whole genome shotgun (WGS) entry which is preliminary data.</text>
</comment>
<sequence>MKNRRKKRGRKLGGCHGEGNCKHTAVFLTIKRTSTQHRFHRRHAPAAGYSGGNLQGCISNGTSAHAGQNFLSIDAHGNEVAVKQDEIGGPQIEKLLQRHGGRLERNGKYCGSCYGAEVTDDDCGINCLMVAIRFPSGQNIVFSVADFETLMARGNFMHKVISYVVNEVLVNSLANSPAFQRFSVRTSRRMEDISNKAAQKRQELAEQRVFERESTKWCSGNSVVAEIGETHGSEARGEWEEKEWAFDYEVQGGFHSIKMQRFGDCAIHEQPPHYAFL</sequence>
<reference evidence="1 2" key="1">
    <citation type="journal article" date="2018" name="PLoS Genet.">
        <title>Population sequencing reveals clonal diversity and ancestral inbreeding in the grapevine cultivar Chardonnay.</title>
        <authorList>
            <person name="Roach M.J."/>
            <person name="Johnson D.L."/>
            <person name="Bohlmann J."/>
            <person name="van Vuuren H.J."/>
            <person name="Jones S.J."/>
            <person name="Pretorius I.S."/>
            <person name="Schmidt S.A."/>
            <person name="Borneman A.R."/>
        </authorList>
    </citation>
    <scope>NUCLEOTIDE SEQUENCE [LARGE SCALE GENOMIC DNA]</scope>
    <source>
        <strain evidence="2">cv. Chardonnay</strain>
        <tissue evidence="1">Leaf</tissue>
    </source>
</reference>
<accession>A0A438C7R8</accession>
<proteinExistence type="predicted"/>
<dbReference type="PANTHER" id="PTHR34966:SF1">
    <property type="entry name" value="OS04G0508100 PROTEIN"/>
    <property type="match status" value="1"/>
</dbReference>
<protein>
    <submittedName>
        <fullName evidence="1">Uncharacterized protein</fullName>
    </submittedName>
</protein>
<evidence type="ECO:0000313" key="1">
    <source>
        <dbReference type="EMBL" id="RVW19209.1"/>
    </source>
</evidence>
<dbReference type="PANTHER" id="PTHR34966">
    <property type="entry name" value="OSJNBA0043L24.15 PROTEIN"/>
    <property type="match status" value="1"/>
</dbReference>
<evidence type="ECO:0000313" key="2">
    <source>
        <dbReference type="Proteomes" id="UP000288805"/>
    </source>
</evidence>
<dbReference type="OrthoDB" id="2101583at2759"/>
<dbReference type="Proteomes" id="UP000288805">
    <property type="component" value="Unassembled WGS sequence"/>
</dbReference>
<dbReference type="EMBL" id="QGNW01002500">
    <property type="protein sequence ID" value="RVW19209.1"/>
    <property type="molecule type" value="Genomic_DNA"/>
</dbReference>